<dbReference type="Proteomes" id="UP001589608">
    <property type="component" value="Unassembled WGS sequence"/>
</dbReference>
<dbReference type="SUPFAM" id="SSF55545">
    <property type="entry name" value="beta-N-acetylhexosaminidase-like domain"/>
    <property type="match status" value="1"/>
</dbReference>
<dbReference type="CDD" id="cd06568">
    <property type="entry name" value="GH20_SpHex_like"/>
    <property type="match status" value="1"/>
</dbReference>
<evidence type="ECO:0000256" key="5">
    <source>
        <dbReference type="ARBA" id="ARBA00023295"/>
    </source>
</evidence>
<feature type="domain" description="Beta-hexosaminidase bacterial type N-terminal" evidence="7">
    <location>
        <begin position="2"/>
        <end position="114"/>
    </location>
</feature>
<dbReference type="InterPro" id="IPR017853">
    <property type="entry name" value="GH"/>
</dbReference>
<comment type="catalytic activity">
    <reaction evidence="1">
        <text>Hydrolysis of terminal non-reducing N-acetyl-D-hexosamine residues in N-acetyl-beta-D-hexosaminides.</text>
        <dbReference type="EC" id="3.2.1.52"/>
    </reaction>
</comment>
<evidence type="ECO:0000259" key="6">
    <source>
        <dbReference type="Pfam" id="PF00728"/>
    </source>
</evidence>
<proteinExistence type="inferred from homology"/>
<feature type="domain" description="Glycoside hydrolase family 20 catalytic" evidence="6">
    <location>
        <begin position="291"/>
        <end position="431"/>
    </location>
</feature>
<dbReference type="RefSeq" id="WP_223096337.1">
    <property type="nucleotide sequence ID" value="NZ_CP061913.1"/>
</dbReference>
<dbReference type="InterPro" id="IPR015883">
    <property type="entry name" value="Glyco_hydro_20_cat"/>
</dbReference>
<evidence type="ECO:0000256" key="3">
    <source>
        <dbReference type="ARBA" id="ARBA00012663"/>
    </source>
</evidence>
<dbReference type="EMBL" id="JBHMCA010000056">
    <property type="protein sequence ID" value="MFB9448314.1"/>
    <property type="molecule type" value="Genomic_DNA"/>
</dbReference>
<name>A0ABV5MHL5_9ACTN</name>
<evidence type="ECO:0000256" key="4">
    <source>
        <dbReference type="ARBA" id="ARBA00022801"/>
    </source>
</evidence>
<evidence type="ECO:0000313" key="9">
    <source>
        <dbReference type="Proteomes" id="UP001589608"/>
    </source>
</evidence>
<comment type="similarity">
    <text evidence="2">Belongs to the glycosyl hydrolase 20 family.</text>
</comment>
<dbReference type="PANTHER" id="PTHR22600">
    <property type="entry name" value="BETA-HEXOSAMINIDASE"/>
    <property type="match status" value="1"/>
</dbReference>
<keyword evidence="9" id="KW-1185">Reference proteome</keyword>
<accession>A0ABV5MHL5</accession>
<dbReference type="InterPro" id="IPR029018">
    <property type="entry name" value="Hex-like_dom2"/>
</dbReference>
<protein>
    <recommendedName>
        <fullName evidence="3">beta-N-acetylhexosaminidase</fullName>
        <ecNumber evidence="3">3.2.1.52</ecNumber>
    </recommendedName>
</protein>
<gene>
    <name evidence="8" type="ORF">ACFFTR_34950</name>
</gene>
<feature type="domain" description="Glycoside hydrolase family 20 catalytic" evidence="6">
    <location>
        <begin position="117"/>
        <end position="284"/>
    </location>
</feature>
<dbReference type="PANTHER" id="PTHR22600:SF57">
    <property type="entry name" value="BETA-N-ACETYLHEXOSAMINIDASE"/>
    <property type="match status" value="1"/>
</dbReference>
<dbReference type="PRINTS" id="PR00738">
    <property type="entry name" value="GLHYDRLASE20"/>
</dbReference>
<dbReference type="Gene3D" id="3.20.20.80">
    <property type="entry name" value="Glycosidases"/>
    <property type="match status" value="1"/>
</dbReference>
<dbReference type="EC" id="3.2.1.52" evidence="3"/>
<dbReference type="Pfam" id="PF02838">
    <property type="entry name" value="Glyco_hydro_20b"/>
    <property type="match status" value="1"/>
</dbReference>
<keyword evidence="5" id="KW-0326">Glycosidase</keyword>
<sequence>MHVVPVPAHLAPAPGVTFVLAPDAAIRSDAAGVGAYTAAALGLSLVADHPAPAVALLLTDRVDGDEAYELEVAADGIAIRARTDAGLFYGVQTLLQLTPAGEPRAVAGVRIVDAPRFAYRGAMLDVARHFFGVEVVLRFIDEISRYKINVLHLHLTDDQGWRIAIGTRPELARVGGAAQVGTGAGGCFSQDEYARIVAHAAARHVTIVPEIDMPGHTNAALVSYPELTVDGVAPAVYTGVDVGFSTFAVHREATYEFVRDVVAEVAVLTPGPYLHIGGDEAQSTPTEDYLTFMRRVQPIVAAAGKTVVGWHQIGAAERIAGRIVQYWGRGPELDEDTHAALAQGDRFVLSPADRVYLDMKYAEDTPIGHDWAGYITTRTAYAWDPGTLLPAGADVVGIEAPLWTEFVTTAADIDLLVFPRLAAVAEVAWSPQEARDWQSFRDRLAAHGPQWTERGVRFHPDPEIPWA</sequence>
<dbReference type="Gene3D" id="3.30.379.10">
    <property type="entry name" value="Chitobiase/beta-hexosaminidase domain 2-like"/>
    <property type="match status" value="1"/>
</dbReference>
<dbReference type="Pfam" id="PF00728">
    <property type="entry name" value="Glyco_hydro_20"/>
    <property type="match status" value="2"/>
</dbReference>
<evidence type="ECO:0000259" key="7">
    <source>
        <dbReference type="Pfam" id="PF02838"/>
    </source>
</evidence>
<dbReference type="InterPro" id="IPR015882">
    <property type="entry name" value="HEX_bac_N"/>
</dbReference>
<dbReference type="SUPFAM" id="SSF51445">
    <property type="entry name" value="(Trans)glycosidases"/>
    <property type="match status" value="1"/>
</dbReference>
<reference evidence="8 9" key="1">
    <citation type="submission" date="2024-09" db="EMBL/GenBank/DDBJ databases">
        <authorList>
            <person name="Sun Q."/>
            <person name="Mori K."/>
        </authorList>
    </citation>
    <scope>NUCLEOTIDE SEQUENCE [LARGE SCALE GENOMIC DNA]</scope>
    <source>
        <strain evidence="8 9">JCM 3307</strain>
    </source>
</reference>
<keyword evidence="4" id="KW-0378">Hydrolase</keyword>
<evidence type="ECO:0000256" key="2">
    <source>
        <dbReference type="ARBA" id="ARBA00006285"/>
    </source>
</evidence>
<dbReference type="InterPro" id="IPR025705">
    <property type="entry name" value="Beta_hexosaminidase_sua/sub"/>
</dbReference>
<evidence type="ECO:0000256" key="1">
    <source>
        <dbReference type="ARBA" id="ARBA00001231"/>
    </source>
</evidence>
<organism evidence="8 9">
    <name type="scientific">Dactylosporangium vinaceum</name>
    <dbReference type="NCBI Taxonomy" id="53362"/>
    <lineage>
        <taxon>Bacteria</taxon>
        <taxon>Bacillati</taxon>
        <taxon>Actinomycetota</taxon>
        <taxon>Actinomycetes</taxon>
        <taxon>Micromonosporales</taxon>
        <taxon>Micromonosporaceae</taxon>
        <taxon>Dactylosporangium</taxon>
    </lineage>
</organism>
<evidence type="ECO:0000313" key="8">
    <source>
        <dbReference type="EMBL" id="MFB9448314.1"/>
    </source>
</evidence>
<comment type="caution">
    <text evidence="8">The sequence shown here is derived from an EMBL/GenBank/DDBJ whole genome shotgun (WGS) entry which is preliminary data.</text>
</comment>